<sequence>NTYIVLIQQTMTDGVLAFVTVNDQYRTLSIPSVNIGLCVKARRLNMNGIDDGTDIINIQIAKMNKKQIWTGEDVEAFDQGKRDQTVMTQKKYNWVYSLIEGECNRKIFVHGTVSSNST</sequence>
<feature type="non-terminal residue" evidence="1">
    <location>
        <position position="1"/>
    </location>
</feature>
<dbReference type="Proteomes" id="UP001432322">
    <property type="component" value="Unassembled WGS sequence"/>
</dbReference>
<evidence type="ECO:0000313" key="2">
    <source>
        <dbReference type="Proteomes" id="UP001432322"/>
    </source>
</evidence>
<gene>
    <name evidence="1" type="ORF">PFISCL1PPCAC_1695</name>
</gene>
<name>A0AAV5UUL1_9BILA</name>
<feature type="non-terminal residue" evidence="1">
    <location>
        <position position="118"/>
    </location>
</feature>
<dbReference type="AlphaFoldDB" id="A0AAV5UUL1"/>
<evidence type="ECO:0000313" key="1">
    <source>
        <dbReference type="EMBL" id="GMT10398.1"/>
    </source>
</evidence>
<organism evidence="1 2">
    <name type="scientific">Pristionchus fissidentatus</name>
    <dbReference type="NCBI Taxonomy" id="1538716"/>
    <lineage>
        <taxon>Eukaryota</taxon>
        <taxon>Metazoa</taxon>
        <taxon>Ecdysozoa</taxon>
        <taxon>Nematoda</taxon>
        <taxon>Chromadorea</taxon>
        <taxon>Rhabditida</taxon>
        <taxon>Rhabditina</taxon>
        <taxon>Diplogasteromorpha</taxon>
        <taxon>Diplogasteroidea</taxon>
        <taxon>Neodiplogasteridae</taxon>
        <taxon>Pristionchus</taxon>
    </lineage>
</organism>
<keyword evidence="2" id="KW-1185">Reference proteome</keyword>
<dbReference type="EMBL" id="BTSY01000001">
    <property type="protein sequence ID" value="GMT10398.1"/>
    <property type="molecule type" value="Genomic_DNA"/>
</dbReference>
<reference evidence="1" key="1">
    <citation type="submission" date="2023-10" db="EMBL/GenBank/DDBJ databases">
        <title>Genome assembly of Pristionchus species.</title>
        <authorList>
            <person name="Yoshida K."/>
            <person name="Sommer R.J."/>
        </authorList>
    </citation>
    <scope>NUCLEOTIDE SEQUENCE</scope>
    <source>
        <strain evidence="1">RS5133</strain>
    </source>
</reference>
<comment type="caution">
    <text evidence="1">The sequence shown here is derived from an EMBL/GenBank/DDBJ whole genome shotgun (WGS) entry which is preliminary data.</text>
</comment>
<protein>
    <submittedName>
        <fullName evidence="1">Uncharacterized protein</fullName>
    </submittedName>
</protein>
<accession>A0AAV5UUL1</accession>
<proteinExistence type="predicted"/>